<keyword evidence="1" id="KW-0472">Membrane</keyword>
<dbReference type="EMBL" id="CP091244">
    <property type="protein sequence ID" value="UJS26542.1"/>
    <property type="molecule type" value="Genomic_DNA"/>
</dbReference>
<sequence>MKRNWMVLGVMFASTTVMAHPGEHADFHAWEAFVHFVSNPDHVGILIGAALIVAAAIVWSAARGR</sequence>
<accession>A0ABY3T3U7</accession>
<evidence type="ECO:0000256" key="1">
    <source>
        <dbReference type="SAM" id="Phobius"/>
    </source>
</evidence>
<dbReference type="RefSeq" id="WP_236501943.1">
    <property type="nucleotide sequence ID" value="NZ_CP091244.1"/>
</dbReference>
<keyword evidence="4" id="KW-1185">Reference proteome</keyword>
<keyword evidence="2" id="KW-0732">Signal</keyword>
<protein>
    <submittedName>
        <fullName evidence="3">Uncharacterized protein</fullName>
    </submittedName>
</protein>
<evidence type="ECO:0000313" key="4">
    <source>
        <dbReference type="Proteomes" id="UP001054801"/>
    </source>
</evidence>
<gene>
    <name evidence="3" type="ORF">L2Y54_10990</name>
</gene>
<evidence type="ECO:0000313" key="3">
    <source>
        <dbReference type="EMBL" id="UJS26542.1"/>
    </source>
</evidence>
<keyword evidence="1" id="KW-1133">Transmembrane helix</keyword>
<keyword evidence="1" id="KW-0812">Transmembrane</keyword>
<evidence type="ECO:0000256" key="2">
    <source>
        <dbReference type="SAM" id="SignalP"/>
    </source>
</evidence>
<reference evidence="3" key="1">
    <citation type="journal article" date="2022" name="Microorganisms">
        <title>Two New Species of Filamentous Sulfur Bacteria of the Genus Thiothrix, Thiothrix winogradskyi sp. nov. and 'Candidatus Thiothrix sulfatifontis' sp. nov.</title>
        <authorList>
            <person name="Ravin N.V."/>
            <person name="Rossetti S."/>
            <person name="Beletsky A.V."/>
            <person name="Kadnikov V.V."/>
            <person name="Rudenko T.S."/>
            <person name="Smolyakov D.D."/>
            <person name="Moskvitina M.I."/>
            <person name="Gureeva M.V."/>
            <person name="Mardanov A.V."/>
            <person name="Grabovich M.Y."/>
        </authorList>
    </citation>
    <scope>NUCLEOTIDE SEQUENCE</scope>
    <source>
        <strain evidence="3">CT3</strain>
    </source>
</reference>
<name>A0ABY3T3U7_9GAMM</name>
<feature type="signal peptide" evidence="2">
    <location>
        <begin position="1"/>
        <end position="19"/>
    </location>
</feature>
<feature type="transmembrane region" description="Helical" evidence="1">
    <location>
        <begin position="43"/>
        <end position="62"/>
    </location>
</feature>
<proteinExistence type="predicted"/>
<organism evidence="3 4">
    <name type="scientific">Thiothrix winogradskyi</name>
    <dbReference type="NCBI Taxonomy" id="96472"/>
    <lineage>
        <taxon>Bacteria</taxon>
        <taxon>Pseudomonadati</taxon>
        <taxon>Pseudomonadota</taxon>
        <taxon>Gammaproteobacteria</taxon>
        <taxon>Thiotrichales</taxon>
        <taxon>Thiotrichaceae</taxon>
        <taxon>Thiothrix</taxon>
    </lineage>
</organism>
<dbReference type="Proteomes" id="UP001054801">
    <property type="component" value="Chromosome"/>
</dbReference>
<feature type="chain" id="PRO_5046800028" evidence="2">
    <location>
        <begin position="20"/>
        <end position="65"/>
    </location>
</feature>